<sequence>MSNSHYNSPPHFEDPLIAPRPHKVIQDLPANMAQNLDDYATRRGSPQQYQPVEPGFIVPGTVNRSGSSLPPPTGSDWSPWSPASQPAHGFNSSYPPLSHPPANSPYQPPQSIRAQSPTNASLTAPLPTIHTLTGAIPSMQDPSFDPARKVVWCRDIFFLVDRLNQAATDGPTGPVRIEDPQLLRLTQIAVPTILAIASPQPMPNPIPPHVAEAIYLRATLESSGAFPEDVPLNPRVAFRDYEQAARAGYAQAWFKLGRDYESFGDDKHARTCFERGVKAGVESCLYRMGMAHLLGQLGSPARPDIALPLLQRAATLATVQVAQPAYVYGLLLLGEFSQTVIPPHFFPAVLPPGVSPQLEARKHLERAAYLNFSPAQYKLGHVYEFAEPPFPFDALLSVQYYSLASQQGEIEADMALSKWFLCGAEGAFDKDESLAYTFAEKAARKGLPSAEFALGYYAEVGVGGPKDIDTARRWYQRVP</sequence>
<dbReference type="EMBL" id="MU117969">
    <property type="protein sequence ID" value="KAF9652429.1"/>
    <property type="molecule type" value="Genomic_DNA"/>
</dbReference>
<dbReference type="Proteomes" id="UP000886501">
    <property type="component" value="Unassembled WGS sequence"/>
</dbReference>
<reference evidence="1" key="2">
    <citation type="journal article" date="2020" name="Nat. Commun.">
        <title>Large-scale genome sequencing of mycorrhizal fungi provides insights into the early evolution of symbiotic traits.</title>
        <authorList>
            <person name="Miyauchi S."/>
            <person name="Kiss E."/>
            <person name="Kuo A."/>
            <person name="Drula E."/>
            <person name="Kohler A."/>
            <person name="Sanchez-Garcia M."/>
            <person name="Morin E."/>
            <person name="Andreopoulos B."/>
            <person name="Barry K.W."/>
            <person name="Bonito G."/>
            <person name="Buee M."/>
            <person name="Carver A."/>
            <person name="Chen C."/>
            <person name="Cichocki N."/>
            <person name="Clum A."/>
            <person name="Culley D."/>
            <person name="Crous P.W."/>
            <person name="Fauchery L."/>
            <person name="Girlanda M."/>
            <person name="Hayes R.D."/>
            <person name="Keri Z."/>
            <person name="LaButti K."/>
            <person name="Lipzen A."/>
            <person name="Lombard V."/>
            <person name="Magnuson J."/>
            <person name="Maillard F."/>
            <person name="Murat C."/>
            <person name="Nolan M."/>
            <person name="Ohm R.A."/>
            <person name="Pangilinan J."/>
            <person name="Pereira M.F."/>
            <person name="Perotto S."/>
            <person name="Peter M."/>
            <person name="Pfister S."/>
            <person name="Riley R."/>
            <person name="Sitrit Y."/>
            <person name="Stielow J.B."/>
            <person name="Szollosi G."/>
            <person name="Zifcakova L."/>
            <person name="Stursova M."/>
            <person name="Spatafora J.W."/>
            <person name="Tedersoo L."/>
            <person name="Vaario L.M."/>
            <person name="Yamada A."/>
            <person name="Yan M."/>
            <person name="Wang P."/>
            <person name="Xu J."/>
            <person name="Bruns T."/>
            <person name="Baldrian P."/>
            <person name="Vilgalys R."/>
            <person name="Dunand C."/>
            <person name="Henrissat B."/>
            <person name="Grigoriev I.V."/>
            <person name="Hibbett D."/>
            <person name="Nagy L.G."/>
            <person name="Martin F.M."/>
        </authorList>
    </citation>
    <scope>NUCLEOTIDE SEQUENCE</scope>
    <source>
        <strain evidence="1">P2</strain>
    </source>
</reference>
<gene>
    <name evidence="1" type="ORF">BDM02DRAFT_2974566</name>
</gene>
<comment type="caution">
    <text evidence="1">The sequence shown here is derived from an EMBL/GenBank/DDBJ whole genome shotgun (WGS) entry which is preliminary data.</text>
</comment>
<accession>A0ACB6ZS77</accession>
<organism evidence="1 2">
    <name type="scientific">Thelephora ganbajun</name>
    <name type="common">Ganba fungus</name>
    <dbReference type="NCBI Taxonomy" id="370292"/>
    <lineage>
        <taxon>Eukaryota</taxon>
        <taxon>Fungi</taxon>
        <taxon>Dikarya</taxon>
        <taxon>Basidiomycota</taxon>
        <taxon>Agaricomycotina</taxon>
        <taxon>Agaricomycetes</taxon>
        <taxon>Thelephorales</taxon>
        <taxon>Thelephoraceae</taxon>
        <taxon>Thelephora</taxon>
    </lineage>
</organism>
<protein>
    <submittedName>
        <fullName evidence="1">Uncharacterized protein</fullName>
    </submittedName>
</protein>
<evidence type="ECO:0000313" key="2">
    <source>
        <dbReference type="Proteomes" id="UP000886501"/>
    </source>
</evidence>
<name>A0ACB6ZS77_THEGA</name>
<proteinExistence type="predicted"/>
<keyword evidence="2" id="KW-1185">Reference proteome</keyword>
<evidence type="ECO:0000313" key="1">
    <source>
        <dbReference type="EMBL" id="KAF9652429.1"/>
    </source>
</evidence>
<reference evidence="1" key="1">
    <citation type="submission" date="2019-10" db="EMBL/GenBank/DDBJ databases">
        <authorList>
            <consortium name="DOE Joint Genome Institute"/>
            <person name="Kuo A."/>
            <person name="Miyauchi S."/>
            <person name="Kiss E."/>
            <person name="Drula E."/>
            <person name="Kohler A."/>
            <person name="Sanchez-Garcia M."/>
            <person name="Andreopoulos B."/>
            <person name="Barry K.W."/>
            <person name="Bonito G."/>
            <person name="Buee M."/>
            <person name="Carver A."/>
            <person name="Chen C."/>
            <person name="Cichocki N."/>
            <person name="Clum A."/>
            <person name="Culley D."/>
            <person name="Crous P.W."/>
            <person name="Fauchery L."/>
            <person name="Girlanda M."/>
            <person name="Hayes R."/>
            <person name="Keri Z."/>
            <person name="Labutti K."/>
            <person name="Lipzen A."/>
            <person name="Lombard V."/>
            <person name="Magnuson J."/>
            <person name="Maillard F."/>
            <person name="Morin E."/>
            <person name="Murat C."/>
            <person name="Nolan M."/>
            <person name="Ohm R."/>
            <person name="Pangilinan J."/>
            <person name="Pereira M."/>
            <person name="Perotto S."/>
            <person name="Peter M."/>
            <person name="Riley R."/>
            <person name="Sitrit Y."/>
            <person name="Stielow B."/>
            <person name="Szollosi G."/>
            <person name="Zifcakova L."/>
            <person name="Stursova M."/>
            <person name="Spatafora J.W."/>
            <person name="Tedersoo L."/>
            <person name="Vaario L.-M."/>
            <person name="Yamada A."/>
            <person name="Yan M."/>
            <person name="Wang P."/>
            <person name="Xu J."/>
            <person name="Bruns T."/>
            <person name="Baldrian P."/>
            <person name="Vilgalys R."/>
            <person name="Henrissat B."/>
            <person name="Grigoriev I.V."/>
            <person name="Hibbett D."/>
            <person name="Nagy L.G."/>
            <person name="Martin F.M."/>
        </authorList>
    </citation>
    <scope>NUCLEOTIDE SEQUENCE</scope>
    <source>
        <strain evidence="1">P2</strain>
    </source>
</reference>